<dbReference type="EMBL" id="GBRH01273460">
    <property type="protein sequence ID" value="JAD24435.1"/>
    <property type="molecule type" value="Transcribed_RNA"/>
</dbReference>
<reference evidence="1" key="2">
    <citation type="journal article" date="2015" name="Data Brief">
        <title>Shoot transcriptome of the giant reed, Arundo donax.</title>
        <authorList>
            <person name="Barrero R.A."/>
            <person name="Guerrero F.D."/>
            <person name="Moolhuijzen P."/>
            <person name="Goolsby J.A."/>
            <person name="Tidwell J."/>
            <person name="Bellgard S.E."/>
            <person name="Bellgard M.I."/>
        </authorList>
    </citation>
    <scope>NUCLEOTIDE SEQUENCE</scope>
    <source>
        <tissue evidence="1">Shoot tissue taken approximately 20 cm above the soil surface</tissue>
    </source>
</reference>
<sequence>MLLYHEYEVLQYKNAKCCLKFSGYLCSTGAATSGCLSRSMAKEIAIMGTKS</sequence>
<protein>
    <submittedName>
        <fullName evidence="1">Uncharacterized protein</fullName>
    </submittedName>
</protein>
<name>A0A0A8YGK4_ARUDO</name>
<accession>A0A0A8YGK4</accession>
<dbReference type="AlphaFoldDB" id="A0A0A8YGK4"/>
<evidence type="ECO:0000313" key="1">
    <source>
        <dbReference type="EMBL" id="JAD24435.1"/>
    </source>
</evidence>
<organism evidence="1">
    <name type="scientific">Arundo donax</name>
    <name type="common">Giant reed</name>
    <name type="synonym">Donax arundinaceus</name>
    <dbReference type="NCBI Taxonomy" id="35708"/>
    <lineage>
        <taxon>Eukaryota</taxon>
        <taxon>Viridiplantae</taxon>
        <taxon>Streptophyta</taxon>
        <taxon>Embryophyta</taxon>
        <taxon>Tracheophyta</taxon>
        <taxon>Spermatophyta</taxon>
        <taxon>Magnoliopsida</taxon>
        <taxon>Liliopsida</taxon>
        <taxon>Poales</taxon>
        <taxon>Poaceae</taxon>
        <taxon>PACMAD clade</taxon>
        <taxon>Arundinoideae</taxon>
        <taxon>Arundineae</taxon>
        <taxon>Arundo</taxon>
    </lineage>
</organism>
<proteinExistence type="predicted"/>
<reference evidence="1" key="1">
    <citation type="submission" date="2014-09" db="EMBL/GenBank/DDBJ databases">
        <authorList>
            <person name="Magalhaes I.L.F."/>
            <person name="Oliveira U."/>
            <person name="Santos F.R."/>
            <person name="Vidigal T.H.D.A."/>
            <person name="Brescovit A.D."/>
            <person name="Santos A.J."/>
        </authorList>
    </citation>
    <scope>NUCLEOTIDE SEQUENCE</scope>
    <source>
        <tissue evidence="1">Shoot tissue taken approximately 20 cm above the soil surface</tissue>
    </source>
</reference>